<accession>A0A177W8B8</accession>
<name>A0A177W8B8_BATDL</name>
<organism evidence="2 3">
    <name type="scientific">Batrachochytrium dendrobatidis (strain JEL423)</name>
    <dbReference type="NCBI Taxonomy" id="403673"/>
    <lineage>
        <taxon>Eukaryota</taxon>
        <taxon>Fungi</taxon>
        <taxon>Fungi incertae sedis</taxon>
        <taxon>Chytridiomycota</taxon>
        <taxon>Chytridiomycota incertae sedis</taxon>
        <taxon>Chytridiomycetes</taxon>
        <taxon>Rhizophydiales</taxon>
        <taxon>Rhizophydiales incertae sedis</taxon>
        <taxon>Batrachochytrium</taxon>
    </lineage>
</organism>
<protein>
    <submittedName>
        <fullName evidence="2">Uncharacterized protein</fullName>
    </submittedName>
</protein>
<feature type="region of interest" description="Disordered" evidence="1">
    <location>
        <begin position="62"/>
        <end position="88"/>
    </location>
</feature>
<dbReference type="AlphaFoldDB" id="A0A177W8B8"/>
<dbReference type="VEuPathDB" id="FungiDB:BDEG_20226"/>
<evidence type="ECO:0000313" key="2">
    <source>
        <dbReference type="EMBL" id="OAJ36006.1"/>
    </source>
</evidence>
<evidence type="ECO:0000256" key="1">
    <source>
        <dbReference type="SAM" id="MobiDB-lite"/>
    </source>
</evidence>
<evidence type="ECO:0000313" key="3">
    <source>
        <dbReference type="Proteomes" id="UP000077115"/>
    </source>
</evidence>
<reference evidence="2 3" key="2">
    <citation type="submission" date="2016-05" db="EMBL/GenBank/DDBJ databases">
        <title>Lineage-specific infection strategies underlie the spectrum of fungal disease in amphibians.</title>
        <authorList>
            <person name="Cuomo C.A."/>
            <person name="Farrer R.A."/>
            <person name="James T."/>
            <person name="Longcore J."/>
            <person name="Birren B."/>
        </authorList>
    </citation>
    <scope>NUCLEOTIDE SEQUENCE [LARGE SCALE GENOMIC DNA]</scope>
    <source>
        <strain evidence="2 3">JEL423</strain>
    </source>
</reference>
<gene>
    <name evidence="2" type="ORF">BDEG_20226</name>
</gene>
<sequence length="88" mass="9904">MCKILTAVFGVDNVCSLLDFLNKRWKNHTCTTLNQDSLLVNQNSPLALTRLLNETLVAFSSKSVQEKQPIPKPREPGFNRNQTEGTVM</sequence>
<proteinExistence type="predicted"/>
<reference evidence="2 3" key="1">
    <citation type="submission" date="2006-10" db="EMBL/GenBank/DDBJ databases">
        <title>The Genome Sequence of Batrachochytrium dendrobatidis JEL423.</title>
        <authorList>
            <consortium name="The Broad Institute Genome Sequencing Platform"/>
            <person name="Birren B."/>
            <person name="Lander E."/>
            <person name="Galagan J."/>
            <person name="Cuomo C."/>
            <person name="Devon K."/>
            <person name="Jaffe D."/>
            <person name="Butler J."/>
            <person name="Alvarez P."/>
            <person name="Gnerre S."/>
            <person name="Grabherr M."/>
            <person name="Kleber M."/>
            <person name="Mauceli E."/>
            <person name="Brockman W."/>
            <person name="Young S."/>
            <person name="LaButti K."/>
            <person name="Sykes S."/>
            <person name="DeCaprio D."/>
            <person name="Crawford M."/>
            <person name="Koehrsen M."/>
            <person name="Engels R."/>
            <person name="Montgomery P."/>
            <person name="Pearson M."/>
            <person name="Howarth C."/>
            <person name="Larson L."/>
            <person name="White J."/>
            <person name="O'Leary S."/>
            <person name="Kodira C."/>
            <person name="Zeng Q."/>
            <person name="Yandava C."/>
            <person name="Alvarado L."/>
            <person name="Longcore J."/>
            <person name="James T."/>
        </authorList>
    </citation>
    <scope>NUCLEOTIDE SEQUENCE [LARGE SCALE GENOMIC DNA]</scope>
    <source>
        <strain evidence="2 3">JEL423</strain>
    </source>
</reference>
<dbReference type="EMBL" id="DS022300">
    <property type="protein sequence ID" value="OAJ36006.1"/>
    <property type="molecule type" value="Genomic_DNA"/>
</dbReference>
<feature type="compositionally biased region" description="Polar residues" evidence="1">
    <location>
        <begin position="79"/>
        <end position="88"/>
    </location>
</feature>
<dbReference type="Proteomes" id="UP000077115">
    <property type="component" value="Unassembled WGS sequence"/>
</dbReference>